<feature type="region of interest" description="Disordered" evidence="1">
    <location>
        <begin position="204"/>
        <end position="224"/>
    </location>
</feature>
<dbReference type="PANTHER" id="PTHR33481:SF1">
    <property type="entry name" value="ENDONUCLEASE_EXONUCLEASE_PHOSPHATASE DOMAIN-CONTAINING PROTEIN-RELATED"/>
    <property type="match status" value="1"/>
</dbReference>
<organism evidence="4 5">
    <name type="scientific">Fusarium oxysporum f. sp. cepae</name>
    <dbReference type="NCBI Taxonomy" id="396571"/>
    <lineage>
        <taxon>Eukaryota</taxon>
        <taxon>Fungi</taxon>
        <taxon>Dikarya</taxon>
        <taxon>Ascomycota</taxon>
        <taxon>Pezizomycotina</taxon>
        <taxon>Sordariomycetes</taxon>
        <taxon>Hypocreomycetidae</taxon>
        <taxon>Hypocreales</taxon>
        <taxon>Nectriaceae</taxon>
        <taxon>Fusarium</taxon>
        <taxon>Fusarium oxysporum species complex</taxon>
    </lineage>
</organism>
<dbReference type="InterPro" id="IPR036397">
    <property type="entry name" value="RNaseH_sf"/>
</dbReference>
<dbReference type="InterPro" id="IPR002156">
    <property type="entry name" value="RNaseH_domain"/>
</dbReference>
<dbReference type="Gene3D" id="3.30.420.10">
    <property type="entry name" value="Ribonuclease H-like superfamily/Ribonuclease H"/>
    <property type="match status" value="1"/>
</dbReference>
<dbReference type="Pfam" id="PF00075">
    <property type="entry name" value="RNase_H"/>
    <property type="match status" value="1"/>
</dbReference>
<evidence type="ECO:0000313" key="5">
    <source>
        <dbReference type="Proteomes" id="UP000270866"/>
    </source>
</evidence>
<dbReference type="InterPro" id="IPR005135">
    <property type="entry name" value="Endo/exonuclease/phosphatase"/>
</dbReference>
<dbReference type="PANTHER" id="PTHR33481">
    <property type="entry name" value="REVERSE TRANSCRIPTASE"/>
    <property type="match status" value="1"/>
</dbReference>
<dbReference type="InterPro" id="IPR000477">
    <property type="entry name" value="RT_dom"/>
</dbReference>
<dbReference type="SUPFAM" id="SSF56219">
    <property type="entry name" value="DNase I-like"/>
    <property type="match status" value="1"/>
</dbReference>
<dbReference type="GO" id="GO:0004523">
    <property type="term" value="F:RNA-DNA hybrid ribonuclease activity"/>
    <property type="evidence" value="ECO:0007669"/>
    <property type="project" value="InterPro"/>
</dbReference>
<evidence type="ECO:0000256" key="1">
    <source>
        <dbReference type="SAM" id="MobiDB-lite"/>
    </source>
</evidence>
<feature type="domain" description="Reverse transcriptase" evidence="2">
    <location>
        <begin position="250"/>
        <end position="495"/>
    </location>
</feature>
<evidence type="ECO:0008006" key="6">
    <source>
        <dbReference type="Google" id="ProtNLM"/>
    </source>
</evidence>
<protein>
    <recommendedName>
        <fullName evidence="6">RNase H type-1 domain-containing protein</fullName>
    </recommendedName>
</protein>
<dbReference type="Proteomes" id="UP000270866">
    <property type="component" value="Unassembled WGS sequence"/>
</dbReference>
<evidence type="ECO:0000259" key="3">
    <source>
        <dbReference type="PROSITE" id="PS50879"/>
    </source>
</evidence>
<dbReference type="SUPFAM" id="SSF53098">
    <property type="entry name" value="Ribonuclease H-like"/>
    <property type="match status" value="1"/>
</dbReference>
<proteinExistence type="predicted"/>
<dbReference type="CDD" id="cd01650">
    <property type="entry name" value="RT_nLTR_like"/>
    <property type="match status" value="1"/>
</dbReference>
<gene>
    <name evidence="4" type="ORF">BFJ65_g16992</name>
</gene>
<evidence type="ECO:0000259" key="2">
    <source>
        <dbReference type="PROSITE" id="PS50878"/>
    </source>
</evidence>
<sequence>MTIVNFYRQNDEKDALNTLLRWPVPERCLVAGDFNARHLCWQTGQATNRGQEIADWTSENDLNLLNTLDIPTNPHGNTIDLAFTNLPLAEATVEDHLATSSDHFTLSLTFPDIRSTPMQPAKIRVKTEDELKRFVEIVELEPRKSPSQIRPLWSWTSSRLHFAVFKAVRWLKSPGAFQPPPLQVDNVVYETQMDKANALRQATLERRTAETTSQTLDTSNTSPGSDNITVNLLQAVWHIIGTHVRRLFEGCLSAGHHPKPFKEAEVVMIAKPGRRDLTEPRAWRPISLLSCLGKGLERLIARRLAWAAVYYSVLHPQQAGALPKRSATDLVTALIHDIEEAFARKKVATLVTMDVQGAFDTVMRNRLVLRLREQGWPDYLARWAGSFMSGRSARVRYQDTVTPPSPFSNPWGRFGYADDTAILSIGDTVDETTAMASSSIEEMVRWGAANGVSFDTKKTEVMHFSRRTLRTAPAVRHGDVEKHPESALRWLGIWLDSRLSFRLHVEKWAAKAKAVAYHLRGLTNTIHGPLPSAVRSAVRACVEPVLLHGLEAWYPGSTRPRWNQPTKELPSSNQHLIQIMNKAMNQAMRAILPVWKTTPTAILHRESGIPPIDQLLEAKRLRFAARLKSLDEAHPLAGRTRPRRPPDRPTYHDLIKRRYQIQTKSVFRTRLRRTDELLAPCERPKLVQRCFHQEQMPPLQMASKEKSTGAFLHWVERLDPLTLVVYSDGSLSSEGAASYGFTIHQNNVPIFDGSGRLGPAEVFDAEATGALEGLKAALNLQGSAAQTIFICLDNLAAATCLRGTPSDSSQDVFLEFQALAASHGATQVLWVPGHSSIPGNEQADKLAKAASSLLEPEGAQPTLAYLRRIARQKPKEAFETWWSTSAPEQYKRLNLKATTGCPPELTLPRAALHHLLAARSLHGDFAAYHERFDHGDARLVCSCGRRKAPDHIFYCRKVPQRHRMRLAPSPNAAVNLAIGRDFTKFIDLSKDSAFFGKICPRY</sequence>
<dbReference type="AlphaFoldDB" id="A0A3L6MU01"/>
<dbReference type="GO" id="GO:0003676">
    <property type="term" value="F:nucleic acid binding"/>
    <property type="evidence" value="ECO:0007669"/>
    <property type="project" value="InterPro"/>
</dbReference>
<dbReference type="InterPro" id="IPR012337">
    <property type="entry name" value="RNaseH-like_sf"/>
</dbReference>
<dbReference type="Pfam" id="PF00078">
    <property type="entry name" value="RVT_1"/>
    <property type="match status" value="1"/>
</dbReference>
<comment type="caution">
    <text evidence="4">The sequence shown here is derived from an EMBL/GenBank/DDBJ whole genome shotgun (WGS) entry which is preliminary data.</text>
</comment>
<dbReference type="Pfam" id="PF14529">
    <property type="entry name" value="Exo_endo_phos_2"/>
    <property type="match status" value="1"/>
</dbReference>
<feature type="compositionally biased region" description="Polar residues" evidence="1">
    <location>
        <begin position="210"/>
        <end position="224"/>
    </location>
</feature>
<reference evidence="4 5" key="1">
    <citation type="journal article" date="2018" name="Sci. Rep.">
        <title>Characterisation of pathogen-specific regions and novel effector candidates in Fusarium oxysporum f. sp. cepae.</title>
        <authorList>
            <person name="Armitage A.D."/>
            <person name="Taylor A."/>
            <person name="Sobczyk M.K."/>
            <person name="Baxter L."/>
            <person name="Greenfield B.P."/>
            <person name="Bates H.J."/>
            <person name="Wilson F."/>
            <person name="Jackson A.C."/>
            <person name="Ott S."/>
            <person name="Harrison R.J."/>
            <person name="Clarkson J.P."/>
        </authorList>
    </citation>
    <scope>NUCLEOTIDE SEQUENCE [LARGE SCALE GENOMIC DNA]</scope>
    <source>
        <strain evidence="4 5">FoC_Fus2</strain>
    </source>
</reference>
<dbReference type="Gene3D" id="3.60.10.10">
    <property type="entry name" value="Endonuclease/exonuclease/phosphatase"/>
    <property type="match status" value="1"/>
</dbReference>
<dbReference type="PROSITE" id="PS50879">
    <property type="entry name" value="RNASE_H_1"/>
    <property type="match status" value="1"/>
</dbReference>
<dbReference type="EMBL" id="MRCU01000014">
    <property type="protein sequence ID" value="RKK08332.1"/>
    <property type="molecule type" value="Genomic_DNA"/>
</dbReference>
<name>A0A3L6MU01_FUSOX</name>
<dbReference type="CDD" id="cd09276">
    <property type="entry name" value="Rnase_HI_RT_non_LTR"/>
    <property type="match status" value="1"/>
</dbReference>
<dbReference type="InterPro" id="IPR036691">
    <property type="entry name" value="Endo/exonu/phosph_ase_sf"/>
</dbReference>
<evidence type="ECO:0000313" key="4">
    <source>
        <dbReference type="EMBL" id="RKK08332.1"/>
    </source>
</evidence>
<dbReference type="PROSITE" id="PS50878">
    <property type="entry name" value="RT_POL"/>
    <property type="match status" value="1"/>
</dbReference>
<accession>A0A3L6MU01</accession>
<feature type="domain" description="RNase H type-1" evidence="3">
    <location>
        <begin position="719"/>
        <end position="852"/>
    </location>
</feature>